<dbReference type="InterPro" id="IPR013783">
    <property type="entry name" value="Ig-like_fold"/>
</dbReference>
<dbReference type="Proteomes" id="UP000253857">
    <property type="component" value="Unassembled WGS sequence"/>
</dbReference>
<evidence type="ECO:0000256" key="1">
    <source>
        <dbReference type="SAM" id="MobiDB-lite"/>
    </source>
</evidence>
<feature type="non-terminal residue" evidence="3">
    <location>
        <position position="361"/>
    </location>
</feature>
<name>A0A369MS63_EGGLN</name>
<feature type="domain" description="SpaA-like prealbumin fold" evidence="2">
    <location>
        <begin position="165"/>
        <end position="229"/>
    </location>
</feature>
<evidence type="ECO:0000259" key="2">
    <source>
        <dbReference type="Pfam" id="PF17802"/>
    </source>
</evidence>
<dbReference type="AlphaFoldDB" id="A0A369MS63"/>
<feature type="region of interest" description="Disordered" evidence="1">
    <location>
        <begin position="1"/>
        <end position="26"/>
    </location>
</feature>
<accession>A0A369MS63</accession>
<comment type="caution">
    <text evidence="3">The sequence shown here is derived from an EMBL/GenBank/DDBJ whole genome shotgun (WGS) entry which is preliminary data.</text>
</comment>
<sequence>MSKEPDEDSESIKNEASDVEEEAEQPVDPLLLASQAPPVMGSIARDLSTISGTASMVCLNPGPTNDHYNRFGITMPDGQYLIGHCMDYGQAAPADGTYNFTGVWDSGARAYNVTLDTTGANKNPGSLAPYPCQRVGNFYWTPKGSVELYKSSTKPDMTNGNPVYSLSGAKYDVYRSNDDGYVLTLTTNASGYASASGLPYGNYYCVESQPPTGFFKDTSRHYFDVSGNAVIRASDVPYDDPVGALLHKADPLTGGTAQGGGTLGGAEFTVKYYAGYYSSDPAAQGISPMRTWVMRTDSDGFCYFDSSYVVSGDPFYIGAAGTPTFPLGTVTVQETKAPEGYVLSSAARPNDVFVQRITMSG</sequence>
<dbReference type="InterPro" id="IPR041033">
    <property type="entry name" value="SpaA_PFL_dom_1"/>
</dbReference>
<dbReference type="Pfam" id="PF17802">
    <property type="entry name" value="SpaA"/>
    <property type="match status" value="1"/>
</dbReference>
<dbReference type="EMBL" id="PPTY01000076">
    <property type="protein sequence ID" value="RDB80163.1"/>
    <property type="molecule type" value="Genomic_DNA"/>
</dbReference>
<dbReference type="Gene3D" id="2.60.40.10">
    <property type="entry name" value="Immunoglobulins"/>
    <property type="match status" value="2"/>
</dbReference>
<gene>
    <name evidence="3" type="ORF">C1871_15795</name>
</gene>
<evidence type="ECO:0000313" key="4">
    <source>
        <dbReference type="Proteomes" id="UP000253857"/>
    </source>
</evidence>
<dbReference type="SUPFAM" id="SSF49478">
    <property type="entry name" value="Cna protein B-type domain"/>
    <property type="match status" value="1"/>
</dbReference>
<evidence type="ECO:0000313" key="3">
    <source>
        <dbReference type="EMBL" id="RDB80163.1"/>
    </source>
</evidence>
<protein>
    <recommendedName>
        <fullName evidence="2">SpaA-like prealbumin fold domain-containing protein</fullName>
    </recommendedName>
</protein>
<dbReference type="GO" id="GO:0005975">
    <property type="term" value="P:carbohydrate metabolic process"/>
    <property type="evidence" value="ECO:0007669"/>
    <property type="project" value="UniProtKB-ARBA"/>
</dbReference>
<proteinExistence type="predicted"/>
<feature type="compositionally biased region" description="Basic and acidic residues" evidence="1">
    <location>
        <begin position="1"/>
        <end position="16"/>
    </location>
</feature>
<organism evidence="3 4">
    <name type="scientific">Eggerthella lenta</name>
    <name type="common">Eubacterium lentum</name>
    <dbReference type="NCBI Taxonomy" id="84112"/>
    <lineage>
        <taxon>Bacteria</taxon>
        <taxon>Bacillati</taxon>
        <taxon>Actinomycetota</taxon>
        <taxon>Coriobacteriia</taxon>
        <taxon>Eggerthellales</taxon>
        <taxon>Eggerthellaceae</taxon>
        <taxon>Eggerthella</taxon>
    </lineage>
</organism>
<reference evidence="3 4" key="1">
    <citation type="journal article" date="2018" name="Elife">
        <title>Discovery and characterization of a prevalent human gut bacterial enzyme sufficient for the inactivation of a family of plant toxins.</title>
        <authorList>
            <person name="Koppel N."/>
            <person name="Bisanz J.E."/>
            <person name="Pandelia M.E."/>
            <person name="Turnbaugh P.J."/>
            <person name="Balskus E.P."/>
        </authorList>
    </citation>
    <scope>NUCLEOTIDE SEQUENCE [LARGE SCALE GENOMIC DNA]</scope>
    <source>
        <strain evidence="3 4">FAA1-1-60AUCSF</strain>
    </source>
</reference>